<dbReference type="OrthoDB" id="9798773at2"/>
<dbReference type="AlphaFoldDB" id="A0A240TQM5"/>
<organism evidence="2 3">
    <name type="scientific">Acidovorax carolinensis</name>
    <dbReference type="NCBI Taxonomy" id="553814"/>
    <lineage>
        <taxon>Bacteria</taxon>
        <taxon>Pseudomonadati</taxon>
        <taxon>Pseudomonadota</taxon>
        <taxon>Betaproteobacteria</taxon>
        <taxon>Burkholderiales</taxon>
        <taxon>Comamonadaceae</taxon>
        <taxon>Acidovorax</taxon>
    </lineage>
</organism>
<dbReference type="PANTHER" id="PTHR14226">
    <property type="entry name" value="NEUROPATHY TARGET ESTERASE/SWISS CHEESE D.MELANOGASTER"/>
    <property type="match status" value="1"/>
</dbReference>
<dbReference type="InterPro" id="IPR050301">
    <property type="entry name" value="NTE"/>
</dbReference>
<dbReference type="SUPFAM" id="SSF52151">
    <property type="entry name" value="FabD/lysophospholipase-like"/>
    <property type="match status" value="1"/>
</dbReference>
<dbReference type="PROSITE" id="PS51635">
    <property type="entry name" value="PNPLA"/>
    <property type="match status" value="1"/>
</dbReference>
<keyword evidence="1" id="KW-0442">Lipid degradation</keyword>
<evidence type="ECO:0000313" key="2">
    <source>
        <dbReference type="EMBL" id="ART58251.1"/>
    </source>
</evidence>
<dbReference type="EMBL" id="CP021366">
    <property type="protein sequence ID" value="ART58251.1"/>
    <property type="molecule type" value="Genomic_DNA"/>
</dbReference>
<keyword evidence="1" id="KW-0378">Hydrolase</keyword>
<sequence>MPAAAQAPKAPSPRTGLLLTGGGARAAYQMGVLEAIADLRHACGASRQPNPFPIITGTSAGAINAAALACGADDFDRTVRRIARVWRQFHAGQVYGADPFSVMRSGARWLTLVSLGWALARWRRLRPRSLLDNAPLEKLLAKMVPLMRLPRLMHKGHLTALAVTASSYSSGEHVTFFESAQAVQPWVRSQRKAVRDHITHEHLLASSAIPFVFPAKGLAIDGHTEYFGDGSMRQSAPIAAAIHLGAERVLVIGAGRMHEPQGDSAAAPTANYPSLAQIAGHALANIFLDALSVDVERVKRINHTLSLIPEEKRLHSPLRPVELLVIAPSQRLDAIAARHVGDLPGPVRAMLGALGVTTNMADVRGAALASYLLFERGYTQELMALGRKDTLARRAEVCQFFGWKDTGTELRTGLHR</sequence>
<dbReference type="RefSeq" id="WP_086911529.1">
    <property type="nucleotide sequence ID" value="NZ_CP021359.1"/>
</dbReference>
<feature type="active site" description="Nucleophile" evidence="1">
    <location>
        <position position="59"/>
    </location>
</feature>
<accession>A0A240TQM5</accession>
<feature type="active site" description="Proton acceptor" evidence="1">
    <location>
        <position position="229"/>
    </location>
</feature>
<evidence type="ECO:0000256" key="1">
    <source>
        <dbReference type="PROSITE-ProRule" id="PRU01161"/>
    </source>
</evidence>
<dbReference type="GO" id="GO:0016042">
    <property type="term" value="P:lipid catabolic process"/>
    <property type="evidence" value="ECO:0007669"/>
    <property type="project" value="UniProtKB-UniRule"/>
</dbReference>
<dbReference type="InterPro" id="IPR002641">
    <property type="entry name" value="PNPLA_dom"/>
</dbReference>
<dbReference type="InterPro" id="IPR016035">
    <property type="entry name" value="Acyl_Trfase/lysoPLipase"/>
</dbReference>
<keyword evidence="1" id="KW-0443">Lipid metabolism</keyword>
<dbReference type="KEGG" id="acid:CBP33_04270"/>
<feature type="short sequence motif" description="GXSXG" evidence="1">
    <location>
        <begin position="57"/>
        <end position="61"/>
    </location>
</feature>
<comment type="caution">
    <text evidence="1">Lacks conserved residue(s) required for the propagation of feature annotation.</text>
</comment>
<gene>
    <name evidence="2" type="ORF">CBP36_04690</name>
</gene>
<protein>
    <submittedName>
        <fullName evidence="2">Patatin</fullName>
    </submittedName>
</protein>
<keyword evidence="3" id="KW-1185">Reference proteome</keyword>
<accession>A0A240U9Q6</accession>
<dbReference type="Proteomes" id="UP000194440">
    <property type="component" value="Chromosome"/>
</dbReference>
<dbReference type="Pfam" id="PF01734">
    <property type="entry name" value="Patatin"/>
    <property type="match status" value="1"/>
</dbReference>
<dbReference type="Gene3D" id="3.40.1090.10">
    <property type="entry name" value="Cytosolic phospholipase A2 catalytic domain"/>
    <property type="match status" value="1"/>
</dbReference>
<dbReference type="KEGG" id="acip:CBP36_04690"/>
<proteinExistence type="predicted"/>
<dbReference type="PANTHER" id="PTHR14226:SF57">
    <property type="entry name" value="BLR7027 PROTEIN"/>
    <property type="match status" value="1"/>
</dbReference>
<reference evidence="2" key="1">
    <citation type="submission" date="2017-05" db="EMBL/GenBank/DDBJ databases">
        <title>Polyphasic characterization of four soil-derived phenanthrene-degrading Acidovorax strains and proposal of Acidovorax phenanthrenivorans sp. nov.</title>
        <authorList>
            <person name="Singleton D."/>
            <person name="Lee J."/>
            <person name="Dickey A.N."/>
            <person name="Stroud A."/>
            <person name="Scholl E.H."/>
            <person name="Wright F.A."/>
            <person name="Aitken M.D."/>
        </authorList>
    </citation>
    <scope>NUCLEOTIDE SEQUENCE</scope>
    <source>
        <strain evidence="2">P4</strain>
    </source>
</reference>
<name>A0A240TQM5_9BURK</name>
<evidence type="ECO:0000313" key="3">
    <source>
        <dbReference type="Proteomes" id="UP000194440"/>
    </source>
</evidence>
<dbReference type="GO" id="GO:0016787">
    <property type="term" value="F:hydrolase activity"/>
    <property type="evidence" value="ECO:0007669"/>
    <property type="project" value="UniProtKB-UniRule"/>
</dbReference>